<reference evidence="1 2" key="1">
    <citation type="journal article" date="2019" name="Biochem. Eng. J.">
        <title>Metabolic engineering of the marine bacteria Neptunomonas concharum for the production of acetoin and meso-2,3-butanediol from acetate.</title>
        <authorList>
            <person name="Li W."/>
            <person name="Pu N."/>
            <person name="Liu C.-X."/>
            <person name="Yuan Q.-P."/>
            <person name="Li Z.-J."/>
        </authorList>
    </citation>
    <scope>NUCLEOTIDE SEQUENCE [LARGE SCALE GENOMIC DNA]</scope>
    <source>
        <strain evidence="1 2">JCM17730</strain>
    </source>
</reference>
<dbReference type="EMBL" id="CP043869">
    <property type="protein sequence ID" value="QEQ97866.1"/>
    <property type="molecule type" value="Genomic_DNA"/>
</dbReference>
<keyword evidence="2" id="KW-1185">Reference proteome</keyword>
<evidence type="ECO:0008006" key="3">
    <source>
        <dbReference type="Google" id="ProtNLM"/>
    </source>
</evidence>
<name>A0A5P1RF24_9GAMM</name>
<organism evidence="1 2">
    <name type="scientific">Neptunomonas concharum</name>
    <dbReference type="NCBI Taxonomy" id="1031538"/>
    <lineage>
        <taxon>Bacteria</taxon>
        <taxon>Pseudomonadati</taxon>
        <taxon>Pseudomonadota</taxon>
        <taxon>Gammaproteobacteria</taxon>
        <taxon>Oceanospirillales</taxon>
        <taxon>Oceanospirillaceae</taxon>
        <taxon>Neptunomonas</taxon>
    </lineage>
</organism>
<dbReference type="Gene3D" id="3.40.50.2300">
    <property type="match status" value="2"/>
</dbReference>
<dbReference type="Pfam" id="PF04392">
    <property type="entry name" value="ABC_sub_bind"/>
    <property type="match status" value="1"/>
</dbReference>
<dbReference type="AlphaFoldDB" id="A0A5P1RF24"/>
<evidence type="ECO:0000313" key="1">
    <source>
        <dbReference type="EMBL" id="QEQ97866.1"/>
    </source>
</evidence>
<dbReference type="PANTHER" id="PTHR35271">
    <property type="entry name" value="ABC TRANSPORTER, SUBSTRATE-BINDING LIPOPROTEIN-RELATED"/>
    <property type="match status" value="1"/>
</dbReference>
<dbReference type="Proteomes" id="UP000324760">
    <property type="component" value="Chromosome"/>
</dbReference>
<protein>
    <recommendedName>
        <fullName evidence="3">ABC transporter substrate-binding protein</fullName>
    </recommendedName>
</protein>
<accession>A0A5P1RF24</accession>
<sequence length="307" mass="33806">MKSKVIHPIFFRASIFAILLFIFNSGLATAKPTTALLLSPTSPIYETVASNLIQNIPRHSVLFEKRSPINASESLTRPDFIVSIGSEAFHSALQHYPQTPLIASFLPKRVFNEGYQNRQGLMTAIYVDQPFDRQISFIRALLPQAVTISTVFGESSVYEKQDLLSAIESQGMTLLSVVLNNTESPVSVLQQVIQDGDLFLAIPDKSAFNRASAKWSIFIALKSQKALIGFSEKYVDAGAFAALYSTPEDIGKQTGTVVSGYLQSKRLPTPAYPEEFSIKTNLSTARLIGIPIPSHEVIKHKMEGKNP</sequence>
<dbReference type="KEGG" id="ncu:F0U83_14700"/>
<gene>
    <name evidence="1" type="ORF">F0U83_14700</name>
</gene>
<dbReference type="RefSeq" id="WP_138987982.1">
    <property type="nucleotide sequence ID" value="NZ_CP043869.1"/>
</dbReference>
<proteinExistence type="predicted"/>
<evidence type="ECO:0000313" key="2">
    <source>
        <dbReference type="Proteomes" id="UP000324760"/>
    </source>
</evidence>
<dbReference type="PANTHER" id="PTHR35271:SF1">
    <property type="entry name" value="ABC TRANSPORTER, SUBSTRATE-BINDING LIPOPROTEIN"/>
    <property type="match status" value="1"/>
</dbReference>
<dbReference type="OrthoDB" id="9178917at2"/>
<dbReference type="InterPro" id="IPR007487">
    <property type="entry name" value="ABC_transpt-TYRBP-like"/>
</dbReference>